<name>A0A822YKD8_NELNU</name>
<dbReference type="Proteomes" id="UP000607653">
    <property type="component" value="Unassembled WGS sequence"/>
</dbReference>
<feature type="transmembrane region" description="Helical" evidence="1">
    <location>
        <begin position="64"/>
        <end position="84"/>
    </location>
</feature>
<keyword evidence="3" id="KW-1185">Reference proteome</keyword>
<proteinExistence type="predicted"/>
<organism evidence="2 3">
    <name type="scientific">Nelumbo nucifera</name>
    <name type="common">Sacred lotus</name>
    <dbReference type="NCBI Taxonomy" id="4432"/>
    <lineage>
        <taxon>Eukaryota</taxon>
        <taxon>Viridiplantae</taxon>
        <taxon>Streptophyta</taxon>
        <taxon>Embryophyta</taxon>
        <taxon>Tracheophyta</taxon>
        <taxon>Spermatophyta</taxon>
        <taxon>Magnoliopsida</taxon>
        <taxon>Proteales</taxon>
        <taxon>Nelumbonaceae</taxon>
        <taxon>Nelumbo</taxon>
    </lineage>
</organism>
<dbReference type="AlphaFoldDB" id="A0A822YKD8"/>
<accession>A0A822YKD8</accession>
<keyword evidence="1" id="KW-1133">Transmembrane helix</keyword>
<sequence>MSRHGASNRGVKMVVLNFNGGQKSSSTPKVHTCDSLGFPSNSNSFMFSSTPKVHTFDTPNSHQYIFMFSVATLLSMGLLILPYCKKK</sequence>
<gene>
    <name evidence="2" type="ORF">HUJ06_031286</name>
</gene>
<evidence type="ECO:0000256" key="1">
    <source>
        <dbReference type="SAM" id="Phobius"/>
    </source>
</evidence>
<reference evidence="2 3" key="1">
    <citation type="journal article" date="2020" name="Mol. Biol. Evol.">
        <title>Distinct Expression and Methylation Patterns for Genes with Different Fates following a Single Whole-Genome Duplication in Flowering Plants.</title>
        <authorList>
            <person name="Shi T."/>
            <person name="Rahmani R.S."/>
            <person name="Gugger P.F."/>
            <person name="Wang M."/>
            <person name="Li H."/>
            <person name="Zhang Y."/>
            <person name="Li Z."/>
            <person name="Wang Q."/>
            <person name="Van de Peer Y."/>
            <person name="Marchal K."/>
            <person name="Chen J."/>
        </authorList>
    </citation>
    <scope>NUCLEOTIDE SEQUENCE [LARGE SCALE GENOMIC DNA]</scope>
    <source>
        <tissue evidence="2">Leaf</tissue>
    </source>
</reference>
<protein>
    <submittedName>
        <fullName evidence="2">Uncharacterized protein</fullName>
    </submittedName>
</protein>
<evidence type="ECO:0000313" key="3">
    <source>
        <dbReference type="Proteomes" id="UP000607653"/>
    </source>
</evidence>
<dbReference type="EMBL" id="DUZY01000002">
    <property type="protein sequence ID" value="DAD29818.1"/>
    <property type="molecule type" value="Genomic_DNA"/>
</dbReference>
<evidence type="ECO:0000313" key="2">
    <source>
        <dbReference type="EMBL" id="DAD29818.1"/>
    </source>
</evidence>
<keyword evidence="1" id="KW-0472">Membrane</keyword>
<comment type="caution">
    <text evidence="2">The sequence shown here is derived from an EMBL/GenBank/DDBJ whole genome shotgun (WGS) entry which is preliminary data.</text>
</comment>
<keyword evidence="1" id="KW-0812">Transmembrane</keyword>